<evidence type="ECO:0000313" key="2">
    <source>
        <dbReference type="EMBL" id="ORB08509.1"/>
    </source>
</evidence>
<comment type="caution">
    <text evidence="2">The sequence shown here is derived from an EMBL/GenBank/DDBJ whole genome shotgun (WGS) entry which is preliminary data.</text>
</comment>
<feature type="compositionally biased region" description="Pro residues" evidence="1">
    <location>
        <begin position="250"/>
        <end position="259"/>
    </location>
</feature>
<dbReference type="EMBL" id="MVHW01000003">
    <property type="protein sequence ID" value="ORB08509.1"/>
    <property type="molecule type" value="Genomic_DNA"/>
</dbReference>
<feature type="compositionally biased region" description="Pro residues" evidence="1">
    <location>
        <begin position="425"/>
        <end position="445"/>
    </location>
</feature>
<feature type="region of interest" description="Disordered" evidence="1">
    <location>
        <begin position="352"/>
        <end position="473"/>
    </location>
</feature>
<feature type="region of interest" description="Disordered" evidence="1">
    <location>
        <begin position="241"/>
        <end position="300"/>
    </location>
</feature>
<evidence type="ECO:0008006" key="4">
    <source>
        <dbReference type="Google" id="ProtNLM"/>
    </source>
</evidence>
<dbReference type="Proteomes" id="UP000192760">
    <property type="component" value="Unassembled WGS sequence"/>
</dbReference>
<protein>
    <recommendedName>
        <fullName evidence="4">Alanine and proline rich protein</fullName>
    </recommendedName>
</protein>
<feature type="compositionally biased region" description="Low complexity" evidence="1">
    <location>
        <begin position="389"/>
        <end position="406"/>
    </location>
</feature>
<evidence type="ECO:0000313" key="3">
    <source>
        <dbReference type="Proteomes" id="UP000192760"/>
    </source>
</evidence>
<accession>A0A1X0G426</accession>
<proteinExistence type="predicted"/>
<dbReference type="AlphaFoldDB" id="A0A1X0G426"/>
<gene>
    <name evidence="2" type="ORF">BST30_04380</name>
</gene>
<evidence type="ECO:0000256" key="1">
    <source>
        <dbReference type="SAM" id="MobiDB-lite"/>
    </source>
</evidence>
<dbReference type="RefSeq" id="WP_083093462.1">
    <property type="nucleotide sequence ID" value="NZ_MVHW01000003.1"/>
</dbReference>
<feature type="compositionally biased region" description="Low complexity" evidence="1">
    <location>
        <begin position="260"/>
        <end position="276"/>
    </location>
</feature>
<reference evidence="2 3" key="1">
    <citation type="submission" date="2017-02" db="EMBL/GenBank/DDBJ databases">
        <title>The new phylogeny of genus Mycobacterium.</title>
        <authorList>
            <person name="Tortoli E."/>
            <person name="Trovato A."/>
            <person name="Cirillo D.M."/>
        </authorList>
    </citation>
    <scope>NUCLEOTIDE SEQUENCE [LARGE SCALE GENOMIC DNA]</scope>
    <source>
        <strain evidence="2 3">DSM 45255</strain>
    </source>
</reference>
<name>A0A1X0G426_MYCNT</name>
<sequence length="473" mass="47758">MAERLDVAARLDEGRTAVEHTQAYVQACQALGYQNPDLTTYPAQIREWYAGEDGLDLRALDRDCAELRAAGVVAAEALRMQRAQVAELAAAWTGPGGDAAVQLLQRHCDSADALATELRAAAQRCESLRDNLWYLVDSKVATAIAVDDGTQAQRPAWLAAAAAVMAGDRDDAADVVRRQVMPHVDNDIHNDWLTAMRSASDGVETSYAMVIDKMAAVPTARFEFPGDLGAGVVPMQLAPPVSAAPEPRVDPAPAPPADPAPTLTAAAPAAVSATPDPVTPAPPPAAAPGPPADWGAALGDGLGMPAGDLGGFGDSGLGGGLGSGGGLLGLAGRIGDAVGGLIGSAGDGLGGADPFNDDASAFDEKPFHTDDPEDGGDVTDDKAVDGSDDPATTDQPDDPATADQAQRVGEPEPNQPDESIQSVGGPPPTDVPPADAPPADAPPAAPAAEPAPAAGQGSTPCEIAADQLPQAGQ</sequence>
<dbReference type="STRING" id="560555.BST30_04380"/>
<feature type="compositionally biased region" description="Pro residues" evidence="1">
    <location>
        <begin position="277"/>
        <end position="291"/>
    </location>
</feature>
<organism evidence="2 3">
    <name type="scientific">Mycobacterium mantenii</name>
    <dbReference type="NCBI Taxonomy" id="560555"/>
    <lineage>
        <taxon>Bacteria</taxon>
        <taxon>Bacillati</taxon>
        <taxon>Actinomycetota</taxon>
        <taxon>Actinomycetes</taxon>
        <taxon>Mycobacteriales</taxon>
        <taxon>Mycobacteriaceae</taxon>
        <taxon>Mycobacterium</taxon>
        <taxon>Mycobacterium avium complex (MAC)</taxon>
    </lineage>
</organism>